<reference evidence="3" key="1">
    <citation type="journal article" date="2018" name="Nat. Microbiol.">
        <title>Leveraging single-cell genomics to expand the fungal tree of life.</title>
        <authorList>
            <person name="Ahrendt S.R."/>
            <person name="Quandt C.A."/>
            <person name="Ciobanu D."/>
            <person name="Clum A."/>
            <person name="Salamov A."/>
            <person name="Andreopoulos B."/>
            <person name="Cheng J.F."/>
            <person name="Woyke T."/>
            <person name="Pelin A."/>
            <person name="Henrissat B."/>
            <person name="Reynolds N.K."/>
            <person name="Benny G.L."/>
            <person name="Smith M.E."/>
            <person name="James T.Y."/>
            <person name="Grigoriev I.V."/>
        </authorList>
    </citation>
    <scope>NUCLEOTIDE SEQUENCE [LARGE SCALE GENOMIC DNA]</scope>
</reference>
<gene>
    <name evidence="2" type="ORF">BDK51DRAFT_50679</name>
</gene>
<sequence length="221" mass="23461">MSQEPGVPKEFKSSQVHDPKIGLFQDCGLSPPPVDQIQTGADEDTKPPGYWLPTVTSSVSASYSHQSAVLPHLGRVHHTASYGGWGAVLPQTCLAHGTPPAIMGGESDYNSLPHAHMPFLQIMKIWADGWHCCPLCCPLASGRLGNGPLEVVLRYPHVLPIELASPAGKEFVPVGAVLELRADVLDSDRALDVVLLTLVGNGWQEASNSGFTVDGAISGLE</sequence>
<evidence type="ECO:0000256" key="1">
    <source>
        <dbReference type="SAM" id="MobiDB-lite"/>
    </source>
</evidence>
<feature type="region of interest" description="Disordered" evidence="1">
    <location>
        <begin position="1"/>
        <end position="48"/>
    </location>
</feature>
<evidence type="ECO:0000313" key="3">
    <source>
        <dbReference type="Proteomes" id="UP000269721"/>
    </source>
</evidence>
<name>A0A4V1IS46_9FUNG</name>
<evidence type="ECO:0000313" key="2">
    <source>
        <dbReference type="EMBL" id="RKO92287.1"/>
    </source>
</evidence>
<feature type="compositionally biased region" description="Basic and acidic residues" evidence="1">
    <location>
        <begin position="7"/>
        <end position="20"/>
    </location>
</feature>
<dbReference type="Proteomes" id="UP000269721">
    <property type="component" value="Unassembled WGS sequence"/>
</dbReference>
<protein>
    <submittedName>
        <fullName evidence="2">Uncharacterized protein</fullName>
    </submittedName>
</protein>
<keyword evidence="3" id="KW-1185">Reference proteome</keyword>
<proteinExistence type="predicted"/>
<accession>A0A4V1IS46</accession>
<organism evidence="2 3">
    <name type="scientific">Blyttiomyces helicus</name>
    <dbReference type="NCBI Taxonomy" id="388810"/>
    <lineage>
        <taxon>Eukaryota</taxon>
        <taxon>Fungi</taxon>
        <taxon>Fungi incertae sedis</taxon>
        <taxon>Chytridiomycota</taxon>
        <taxon>Chytridiomycota incertae sedis</taxon>
        <taxon>Chytridiomycetes</taxon>
        <taxon>Chytridiomycetes incertae sedis</taxon>
        <taxon>Blyttiomyces</taxon>
    </lineage>
</organism>
<dbReference type="EMBL" id="KZ994700">
    <property type="protein sequence ID" value="RKO92287.1"/>
    <property type="molecule type" value="Genomic_DNA"/>
</dbReference>
<dbReference type="AlphaFoldDB" id="A0A4V1IS46"/>